<dbReference type="CDD" id="cd02620">
    <property type="entry name" value="Peptidase_C1A_CathepsinB"/>
    <property type="match status" value="1"/>
</dbReference>
<evidence type="ECO:0000256" key="1">
    <source>
        <dbReference type="ARBA" id="ARBA00008455"/>
    </source>
</evidence>
<dbReference type="InterPro" id="IPR000668">
    <property type="entry name" value="Peptidase_C1A_C"/>
</dbReference>
<comment type="caution">
    <text evidence="3">The sequence shown here is derived from an EMBL/GenBank/DDBJ whole genome shotgun (WGS) entry which is preliminary data.</text>
</comment>
<dbReference type="SUPFAM" id="SSF54001">
    <property type="entry name" value="Cysteine proteinases"/>
    <property type="match status" value="1"/>
</dbReference>
<dbReference type="EMBL" id="BQXS01011034">
    <property type="protein sequence ID" value="GKT35645.1"/>
    <property type="molecule type" value="Genomic_DNA"/>
</dbReference>
<dbReference type="InterPro" id="IPR013128">
    <property type="entry name" value="Peptidase_C1A"/>
</dbReference>
<dbReference type="InterPro" id="IPR025660">
    <property type="entry name" value="Pept_his_AS"/>
</dbReference>
<gene>
    <name evidence="3" type="ORF">ADUPG1_008761</name>
</gene>
<dbReference type="PANTHER" id="PTHR12411">
    <property type="entry name" value="CYSTEINE PROTEASE FAMILY C1-RELATED"/>
    <property type="match status" value="1"/>
</dbReference>
<dbReference type="InterPro" id="IPR000169">
    <property type="entry name" value="Pept_cys_AS"/>
</dbReference>
<dbReference type="SMART" id="SM00645">
    <property type="entry name" value="Pept_C1"/>
    <property type="match status" value="1"/>
</dbReference>
<comment type="similarity">
    <text evidence="1">Belongs to the peptidase C1 family.</text>
</comment>
<proteinExistence type="inferred from homology"/>
<dbReference type="PROSITE" id="PS00139">
    <property type="entry name" value="THIOL_PROTEASE_CYS"/>
    <property type="match status" value="1"/>
</dbReference>
<sequence length="456" mass="50114">AALSPSDSLARRIAYALSTCVLGRVLFVVDSVVMVDFGNVVACVPLSDVKLRKPGRAGESRFMEGDSVRPISLSSPVGIVVGQDHGRVQVCFTQAHSVSFLDSDLEACGSVDRMWKEWKRKKYKSKQSDRQFFCEGQSVYYSGSQTKDIHIIHAVLSDSRLLIGNKEGSFLMVEKSEVQTINERAESTHKSYDIFTIDQFKSSLMGSIPQFRSSLPLMQVVEESIIPTSFDSRETWPGCKTIQMIRNQGWCGSCWAHAASESFGDRYCIASEQTQLTTEDDLLSPQWLCSCDKLDHGCLGGNPLLTGSFLNISGIVKESCFPYVSGDGVSTPECISKCIDGSKMERFLSNGTAVVSGSTTDIMKEINANGPVEAVFQVYTDFPLYSSGVYQHVSGSYEGGHAVKIIGWGTTNDTDYWIVSNSWGYDWGENGTFRIIRGVDECGIESMGVVGFLPRV</sequence>
<protein>
    <recommendedName>
        <fullName evidence="2">Peptidase C1A papain C-terminal domain-containing protein</fullName>
    </recommendedName>
</protein>
<dbReference type="Gene3D" id="3.90.70.10">
    <property type="entry name" value="Cysteine proteinases"/>
    <property type="match status" value="1"/>
</dbReference>
<accession>A0ABQ5KT52</accession>
<keyword evidence="4" id="KW-1185">Reference proteome</keyword>
<reference evidence="3" key="1">
    <citation type="submission" date="2022-03" db="EMBL/GenBank/DDBJ databases">
        <title>Draft genome sequence of Aduncisulcus paluster, a free-living microaerophilic Fornicata.</title>
        <authorList>
            <person name="Yuyama I."/>
            <person name="Kume K."/>
            <person name="Tamura T."/>
            <person name="Inagaki Y."/>
            <person name="Hashimoto T."/>
        </authorList>
    </citation>
    <scope>NUCLEOTIDE SEQUENCE</scope>
    <source>
        <strain evidence="3">NY0171</strain>
    </source>
</reference>
<dbReference type="Pfam" id="PF00112">
    <property type="entry name" value="Peptidase_C1"/>
    <property type="match status" value="1"/>
</dbReference>
<dbReference type="InterPro" id="IPR038765">
    <property type="entry name" value="Papain-like_cys_pep_sf"/>
</dbReference>
<name>A0ABQ5KT52_9EUKA</name>
<evidence type="ECO:0000313" key="3">
    <source>
        <dbReference type="EMBL" id="GKT35645.1"/>
    </source>
</evidence>
<evidence type="ECO:0000259" key="2">
    <source>
        <dbReference type="SMART" id="SM00645"/>
    </source>
</evidence>
<dbReference type="Proteomes" id="UP001057375">
    <property type="component" value="Unassembled WGS sequence"/>
</dbReference>
<feature type="domain" description="Peptidase C1A papain C-terminal" evidence="2">
    <location>
        <begin position="226"/>
        <end position="452"/>
    </location>
</feature>
<organism evidence="3 4">
    <name type="scientific">Aduncisulcus paluster</name>
    <dbReference type="NCBI Taxonomy" id="2918883"/>
    <lineage>
        <taxon>Eukaryota</taxon>
        <taxon>Metamonada</taxon>
        <taxon>Carpediemonas-like organisms</taxon>
        <taxon>Aduncisulcus</taxon>
    </lineage>
</organism>
<dbReference type="PRINTS" id="PR00705">
    <property type="entry name" value="PAPAIN"/>
</dbReference>
<feature type="non-terminal residue" evidence="3">
    <location>
        <position position="1"/>
    </location>
</feature>
<dbReference type="PROSITE" id="PS00639">
    <property type="entry name" value="THIOL_PROTEASE_HIS"/>
    <property type="match status" value="1"/>
</dbReference>
<evidence type="ECO:0000313" key="4">
    <source>
        <dbReference type="Proteomes" id="UP001057375"/>
    </source>
</evidence>